<dbReference type="InterPro" id="IPR007206">
    <property type="entry name" value="Protein_HGH1_C"/>
</dbReference>
<dbReference type="InterPro" id="IPR011989">
    <property type="entry name" value="ARM-like"/>
</dbReference>
<evidence type="ECO:0000313" key="5">
    <source>
        <dbReference type="EnsemblMetazoa" id="GMOY011868-PA"/>
    </source>
</evidence>
<name>A0A1B0GEZ6_GLOMM</name>
<dbReference type="Gene3D" id="1.25.10.10">
    <property type="entry name" value="Leucine-rich Repeat Variant"/>
    <property type="match status" value="1"/>
</dbReference>
<evidence type="ECO:0000256" key="2">
    <source>
        <dbReference type="ARBA" id="ARBA00014076"/>
    </source>
</evidence>
<dbReference type="PANTHER" id="PTHR13387">
    <property type="entry name" value="PROTEIN HGH1 HOMOLOG"/>
    <property type="match status" value="1"/>
</dbReference>
<sequence>MESLTELVQFMQPSQRLDLKKIALTHVLVNIFMFHLTLNADSISEIILFLVGLTGTEEGKCAILSVDDLLTALFHLTADESIALAKDAVLALINLTADESGAIKVYNTSREMQPVTMHSLLHIQLVHNFVLLQAYNLIAAAISHIINENSNLADPWSMVLSNLTREESIAYGTLDILDENPAFMTQLIKAFTKLQYNKNKAKLDYLGPIFCNLTQTHRGRELLCRSKGNLLDKILPFSTYEESIIRRGGVIGILKNICFDSLYHEIILREPDDILNVILYPLCGPEEFTDEENELLPMELQYLPDTKTREDDPGLRKVLLECLLQLCATRKSREHLRSKGVYEILREYHKWEQQEGRHKDCLLACENVVDILIKKEEEISVDNYKTIEVSKDMKEMFIQEDEEYLKDPL</sequence>
<proteinExistence type="inferred from homology"/>
<evidence type="ECO:0000313" key="6">
    <source>
        <dbReference type="Proteomes" id="UP000092444"/>
    </source>
</evidence>
<dbReference type="InterPro" id="IPR039717">
    <property type="entry name" value="Hgh1"/>
</dbReference>
<evidence type="ECO:0000259" key="3">
    <source>
        <dbReference type="Pfam" id="PF04063"/>
    </source>
</evidence>
<dbReference type="EMBL" id="CCAG010012681">
    <property type="status" value="NOT_ANNOTATED_CDS"/>
    <property type="molecule type" value="Genomic_DNA"/>
</dbReference>
<comment type="similarity">
    <text evidence="1">Belongs to the HGH1 family.</text>
</comment>
<dbReference type="Pfam" id="PF04064">
    <property type="entry name" value="DUF384"/>
    <property type="match status" value="1"/>
</dbReference>
<dbReference type="InterPro" id="IPR007205">
    <property type="entry name" value="Protein_HGH1_N"/>
</dbReference>
<accession>A0A1B0GEZ6</accession>
<dbReference type="STRING" id="37546.A0A1B0GEZ6"/>
<evidence type="ECO:0000256" key="1">
    <source>
        <dbReference type="ARBA" id="ARBA00006712"/>
    </source>
</evidence>
<feature type="domain" description="Protein HGH1 C-terminal" evidence="4">
    <location>
        <begin position="322"/>
        <end position="379"/>
    </location>
</feature>
<dbReference type="PANTHER" id="PTHR13387:SF9">
    <property type="entry name" value="PROTEIN HGH1 HOMOLOG"/>
    <property type="match status" value="1"/>
</dbReference>
<dbReference type="Pfam" id="PF04063">
    <property type="entry name" value="DUF383"/>
    <property type="match status" value="1"/>
</dbReference>
<organism evidence="5 6">
    <name type="scientific">Glossina morsitans morsitans</name>
    <name type="common">Savannah tsetse fly</name>
    <dbReference type="NCBI Taxonomy" id="37546"/>
    <lineage>
        <taxon>Eukaryota</taxon>
        <taxon>Metazoa</taxon>
        <taxon>Ecdysozoa</taxon>
        <taxon>Arthropoda</taxon>
        <taxon>Hexapoda</taxon>
        <taxon>Insecta</taxon>
        <taxon>Pterygota</taxon>
        <taxon>Neoptera</taxon>
        <taxon>Endopterygota</taxon>
        <taxon>Diptera</taxon>
        <taxon>Brachycera</taxon>
        <taxon>Muscomorpha</taxon>
        <taxon>Hippoboscoidea</taxon>
        <taxon>Glossinidae</taxon>
        <taxon>Glossina</taxon>
    </lineage>
</organism>
<dbReference type="EnsemblMetazoa" id="GMOY011868-RA">
    <property type="protein sequence ID" value="GMOY011868-PA"/>
    <property type="gene ID" value="GMOY011868"/>
</dbReference>
<feature type="domain" description="Protein HGH1 N-terminal" evidence="3">
    <location>
        <begin position="144"/>
        <end position="317"/>
    </location>
</feature>
<dbReference type="InterPro" id="IPR016024">
    <property type="entry name" value="ARM-type_fold"/>
</dbReference>
<dbReference type="SUPFAM" id="SSF48371">
    <property type="entry name" value="ARM repeat"/>
    <property type="match status" value="1"/>
</dbReference>
<protein>
    <recommendedName>
        <fullName evidence="2">Protein HGH1 homolog</fullName>
    </recommendedName>
</protein>
<dbReference type="Proteomes" id="UP000092444">
    <property type="component" value="Unassembled WGS sequence"/>
</dbReference>
<dbReference type="PhylomeDB" id="A0A1B0GEZ6"/>
<evidence type="ECO:0000259" key="4">
    <source>
        <dbReference type="Pfam" id="PF04064"/>
    </source>
</evidence>
<keyword evidence="6" id="KW-1185">Reference proteome</keyword>
<dbReference type="AlphaFoldDB" id="A0A1B0GEZ6"/>
<reference evidence="5" key="1">
    <citation type="submission" date="2020-05" db="UniProtKB">
        <authorList>
            <consortium name="EnsemblMetazoa"/>
        </authorList>
    </citation>
    <scope>IDENTIFICATION</scope>
    <source>
        <strain evidence="5">Yale</strain>
    </source>
</reference>